<evidence type="ECO:0008006" key="5">
    <source>
        <dbReference type="Google" id="ProtNLM"/>
    </source>
</evidence>
<evidence type="ECO:0000256" key="1">
    <source>
        <dbReference type="SAM" id="MobiDB-lite"/>
    </source>
</evidence>
<feature type="transmembrane region" description="Helical" evidence="2">
    <location>
        <begin position="153"/>
        <end position="173"/>
    </location>
</feature>
<feature type="transmembrane region" description="Helical" evidence="2">
    <location>
        <begin position="297"/>
        <end position="317"/>
    </location>
</feature>
<dbReference type="EMBL" id="KL197711">
    <property type="protein sequence ID" value="KDQ62612.1"/>
    <property type="molecule type" value="Genomic_DNA"/>
</dbReference>
<gene>
    <name evidence="3" type="ORF">JAAARDRAFT_171126</name>
</gene>
<dbReference type="STRING" id="933084.A0A067QGH0"/>
<dbReference type="Proteomes" id="UP000027265">
    <property type="component" value="Unassembled WGS sequence"/>
</dbReference>
<feature type="transmembrane region" description="Helical" evidence="2">
    <location>
        <begin position="102"/>
        <end position="124"/>
    </location>
</feature>
<evidence type="ECO:0000313" key="3">
    <source>
        <dbReference type="EMBL" id="KDQ62612.1"/>
    </source>
</evidence>
<name>A0A067QGH0_9AGAM</name>
<feature type="transmembrane region" description="Helical" evidence="2">
    <location>
        <begin position="466"/>
        <end position="487"/>
    </location>
</feature>
<dbReference type="AlphaFoldDB" id="A0A067QGH0"/>
<proteinExistence type="predicted"/>
<feature type="transmembrane region" description="Helical" evidence="2">
    <location>
        <begin position="193"/>
        <end position="212"/>
    </location>
</feature>
<organism evidence="3 4">
    <name type="scientific">Jaapia argillacea MUCL 33604</name>
    <dbReference type="NCBI Taxonomy" id="933084"/>
    <lineage>
        <taxon>Eukaryota</taxon>
        <taxon>Fungi</taxon>
        <taxon>Dikarya</taxon>
        <taxon>Basidiomycota</taxon>
        <taxon>Agaricomycotina</taxon>
        <taxon>Agaricomycetes</taxon>
        <taxon>Agaricomycetidae</taxon>
        <taxon>Jaapiales</taxon>
        <taxon>Jaapiaceae</taxon>
        <taxon>Jaapia</taxon>
    </lineage>
</organism>
<dbReference type="OrthoDB" id="3259324at2759"/>
<evidence type="ECO:0000256" key="2">
    <source>
        <dbReference type="SAM" id="Phobius"/>
    </source>
</evidence>
<feature type="transmembrane region" description="Helical" evidence="2">
    <location>
        <begin position="398"/>
        <end position="419"/>
    </location>
</feature>
<feature type="transmembrane region" description="Helical" evidence="2">
    <location>
        <begin position="64"/>
        <end position="82"/>
    </location>
</feature>
<reference evidence="4" key="1">
    <citation type="journal article" date="2014" name="Proc. Natl. Acad. Sci. U.S.A.">
        <title>Extensive sampling of basidiomycete genomes demonstrates inadequacy of the white-rot/brown-rot paradigm for wood decay fungi.</title>
        <authorList>
            <person name="Riley R."/>
            <person name="Salamov A.A."/>
            <person name="Brown D.W."/>
            <person name="Nagy L.G."/>
            <person name="Floudas D."/>
            <person name="Held B.W."/>
            <person name="Levasseur A."/>
            <person name="Lombard V."/>
            <person name="Morin E."/>
            <person name="Otillar R."/>
            <person name="Lindquist E.A."/>
            <person name="Sun H."/>
            <person name="LaButti K.M."/>
            <person name="Schmutz J."/>
            <person name="Jabbour D."/>
            <person name="Luo H."/>
            <person name="Baker S.E."/>
            <person name="Pisabarro A.G."/>
            <person name="Walton J.D."/>
            <person name="Blanchette R.A."/>
            <person name="Henrissat B."/>
            <person name="Martin F."/>
            <person name="Cullen D."/>
            <person name="Hibbett D.S."/>
            <person name="Grigoriev I.V."/>
        </authorList>
    </citation>
    <scope>NUCLEOTIDE SEQUENCE [LARGE SCALE GENOMIC DNA]</scope>
    <source>
        <strain evidence="4">MUCL 33604</strain>
    </source>
</reference>
<feature type="region of interest" description="Disordered" evidence="1">
    <location>
        <begin position="1"/>
        <end position="22"/>
    </location>
</feature>
<accession>A0A067QGH0</accession>
<keyword evidence="2" id="KW-1133">Transmembrane helix</keyword>
<dbReference type="HOGENOM" id="CLU_028680_0_0_1"/>
<keyword evidence="2" id="KW-0812">Transmembrane</keyword>
<feature type="transmembrane region" description="Helical" evidence="2">
    <location>
        <begin position="219"/>
        <end position="239"/>
    </location>
</feature>
<evidence type="ECO:0000313" key="4">
    <source>
        <dbReference type="Proteomes" id="UP000027265"/>
    </source>
</evidence>
<sequence>MSSSRRSSMSSVSSQTSLQSSLDSRTALILVPDPEDTPLSPQSPFHFSDDDELEEEIASQSEQLWSSSIPPLAPVVVFLYLLSPYLKLGALLLPQWHQPLRIGLPVLFLLAALAAFTRQIWYLLAVYLRKADLEEVVLDALARGRGRETRREILRTIIRLFNGVSRILLATMYLRYSVEVLLPLFPDNLAVSYRVIVTAVLAILVLPLYAASSLASRRIIYAAWTSIAAYVLWLCFVVYSSAHGTLTGGFTLPTGSTWTGITTLAFTFTSSSTLPLFASLKGTTQPVTTSQRGSRSFIVLSAISVAVALALVLPVVVSFSRDRLQHASGLSINQWMASLNAIILVPSIPAILITSSTLRIPHAIQRFIGFSISKAILFFLVVLLSFAPEPIFSVLTDILLFMMLFGTFALPAIIHITIYEFKQPLSIIIPSTPHRRVSSDGSANSHDELLQRKERSLQKLRLWKRLAWDIGVWLLLVPICLVGFVWLGGRIIQKW</sequence>
<feature type="transmembrane region" description="Helical" evidence="2">
    <location>
        <begin position="259"/>
        <end position="277"/>
    </location>
</feature>
<feature type="transmembrane region" description="Helical" evidence="2">
    <location>
        <begin position="367"/>
        <end position="386"/>
    </location>
</feature>
<dbReference type="InParanoid" id="A0A067QGH0"/>
<protein>
    <recommendedName>
        <fullName evidence="5">Amino acid transporter transmembrane domain-containing protein</fullName>
    </recommendedName>
</protein>
<keyword evidence="2" id="KW-0472">Membrane</keyword>
<feature type="transmembrane region" description="Helical" evidence="2">
    <location>
        <begin position="337"/>
        <end position="355"/>
    </location>
</feature>
<keyword evidence="4" id="KW-1185">Reference proteome</keyword>